<evidence type="ECO:0000256" key="7">
    <source>
        <dbReference type="ARBA" id="ARBA00022723"/>
    </source>
</evidence>
<evidence type="ECO:0000256" key="8">
    <source>
        <dbReference type="ARBA" id="ARBA00022801"/>
    </source>
</evidence>
<dbReference type="AlphaFoldDB" id="A0A2S1KQM0"/>
<accession>A0A2S1KQM0</accession>
<comment type="cofactor">
    <cofactor evidence="1">
        <name>Co(2+)</name>
        <dbReference type="ChEBI" id="CHEBI:48828"/>
    </cofactor>
</comment>
<dbReference type="Proteomes" id="UP000244870">
    <property type="component" value="Chromosome"/>
</dbReference>
<dbReference type="SUPFAM" id="SSF144052">
    <property type="entry name" value="Thermophilic metalloprotease-like"/>
    <property type="match status" value="1"/>
</dbReference>
<dbReference type="GO" id="GO:0004177">
    <property type="term" value="F:aminopeptidase activity"/>
    <property type="evidence" value="ECO:0007669"/>
    <property type="project" value="UniProtKB-KW"/>
</dbReference>
<dbReference type="EMBL" id="CP020928">
    <property type="protein sequence ID" value="AWF95292.1"/>
    <property type="molecule type" value="Genomic_DNA"/>
</dbReference>
<keyword evidence="6" id="KW-0645">Protease</keyword>
<dbReference type="GO" id="GO:0046872">
    <property type="term" value="F:metal ion binding"/>
    <property type="evidence" value="ECO:0007669"/>
    <property type="project" value="UniProtKB-KW"/>
</dbReference>
<dbReference type="Pfam" id="PF02073">
    <property type="entry name" value="Peptidase_M29"/>
    <property type="match status" value="1"/>
</dbReference>
<dbReference type="Gene3D" id="3.40.1830.10">
    <property type="entry name" value="Thermophilic metalloprotease (M29)"/>
    <property type="match status" value="1"/>
</dbReference>
<keyword evidence="8" id="KW-0378">Hydrolase</keyword>
<evidence type="ECO:0000313" key="10">
    <source>
        <dbReference type="EMBL" id="AWF95292.1"/>
    </source>
</evidence>
<gene>
    <name evidence="10" type="ORF">B6254_0885</name>
</gene>
<dbReference type="InterPro" id="IPR000787">
    <property type="entry name" value="Peptidase_M29"/>
</dbReference>
<evidence type="ECO:0000256" key="6">
    <source>
        <dbReference type="ARBA" id="ARBA00022670"/>
    </source>
</evidence>
<protein>
    <submittedName>
        <fullName evidence="10">Aminopeptidase PepS</fullName>
    </submittedName>
</protein>
<evidence type="ECO:0000256" key="9">
    <source>
        <dbReference type="ARBA" id="ARBA00023049"/>
    </source>
</evidence>
<comment type="similarity">
    <text evidence="4">Belongs to the peptidase M29 family.</text>
</comment>
<comment type="cofactor">
    <cofactor evidence="2">
        <name>Mg(2+)</name>
        <dbReference type="ChEBI" id="CHEBI:18420"/>
    </cofactor>
</comment>
<dbReference type="GO" id="GO:0008237">
    <property type="term" value="F:metallopeptidase activity"/>
    <property type="evidence" value="ECO:0007669"/>
    <property type="project" value="UniProtKB-KW"/>
</dbReference>
<proteinExistence type="inferred from homology"/>
<organism evidence="10 11">
    <name type="scientific">Weissella cibaria</name>
    <dbReference type="NCBI Taxonomy" id="137591"/>
    <lineage>
        <taxon>Bacteria</taxon>
        <taxon>Bacillati</taxon>
        <taxon>Bacillota</taxon>
        <taxon>Bacilli</taxon>
        <taxon>Lactobacillales</taxon>
        <taxon>Lactobacillaceae</taxon>
        <taxon>Weissella</taxon>
    </lineage>
</organism>
<dbReference type="InterPro" id="IPR035097">
    <property type="entry name" value="M29_N-terminal"/>
</dbReference>
<evidence type="ECO:0000256" key="4">
    <source>
        <dbReference type="ARBA" id="ARBA00008236"/>
    </source>
</evidence>
<dbReference type="PANTHER" id="PTHR34448">
    <property type="entry name" value="AMINOPEPTIDASE"/>
    <property type="match status" value="1"/>
</dbReference>
<keyword evidence="5 10" id="KW-0031">Aminopeptidase</keyword>
<dbReference type="PANTHER" id="PTHR34448:SF3">
    <property type="entry name" value="AMINOPEPTIDASE AMPS"/>
    <property type="match status" value="1"/>
</dbReference>
<dbReference type="GO" id="GO:0006508">
    <property type="term" value="P:proteolysis"/>
    <property type="evidence" value="ECO:0007669"/>
    <property type="project" value="UniProtKB-KW"/>
</dbReference>
<comment type="cofactor">
    <cofactor evidence="3">
        <name>Zn(2+)</name>
        <dbReference type="ChEBI" id="CHEBI:29105"/>
    </cofactor>
</comment>
<dbReference type="InterPro" id="IPR052170">
    <property type="entry name" value="M29_Exopeptidase"/>
</dbReference>
<evidence type="ECO:0000256" key="2">
    <source>
        <dbReference type="ARBA" id="ARBA00001946"/>
    </source>
</evidence>
<sequence length="415" mass="45593">MQQMTLENFDLLSQKYADLITSVGVNVQKGQDIVIYADVAQVPLVHKIVDSAYKRGANNVMIEWQDIHVQREFLQHANNDSLTNIPTWVSVRAEELMAKHTTRISLISADPDGLGAVDGDRVSAYQQAYQRANQAVRKATMNNDVSWLVVAAAGEAWGEKVFPDLKGEAATDRLWEEIFKITRVGVANDVIADWMAHVNTLKEKAQWLNDLNFKELHYSSPITDLTVGLAEDHVWEAADSIDKAGNMFVANMPTEEVFTSPDYRNIHGTVTSTKPLSYAGVLINDIKLTFVDGHVTEAHASTGEAVLQQLIKTDEGASSLGEVSLVPDPSPISQSGIVFYNTLIDENASDHLALGAAYPFNLKGGTQMDVAARQAKGQNESLVHVDFMMGSADMDIDGITYDSQVIPVFRNGDWA</sequence>
<evidence type="ECO:0000256" key="5">
    <source>
        <dbReference type="ARBA" id="ARBA00022438"/>
    </source>
</evidence>
<evidence type="ECO:0000313" key="11">
    <source>
        <dbReference type="Proteomes" id="UP000244870"/>
    </source>
</evidence>
<evidence type="ECO:0000256" key="1">
    <source>
        <dbReference type="ARBA" id="ARBA00001941"/>
    </source>
</evidence>
<evidence type="ECO:0000256" key="3">
    <source>
        <dbReference type="ARBA" id="ARBA00001947"/>
    </source>
</evidence>
<keyword evidence="7" id="KW-0479">Metal-binding</keyword>
<dbReference type="PRINTS" id="PR00919">
    <property type="entry name" value="THERMOPTASE"/>
</dbReference>
<name>A0A2S1KQM0_9LACO</name>
<reference evidence="10 11" key="1">
    <citation type="submission" date="2017-04" db="EMBL/GenBank/DDBJ databases">
        <title>Weissella cibaria strain m2 complete genome.</title>
        <authorList>
            <person name="Pan Q."/>
            <person name="Tan M."/>
            <person name="Yao F."/>
            <person name="Su S."/>
        </authorList>
    </citation>
    <scope>NUCLEOTIDE SEQUENCE [LARGE SCALE GENOMIC DNA]</scope>
    <source>
        <strain evidence="10 11">M2</strain>
    </source>
</reference>
<keyword evidence="9" id="KW-0482">Metalloprotease</keyword>